<protein>
    <submittedName>
        <fullName evidence="2">Uncharacterized protein</fullName>
    </submittedName>
</protein>
<dbReference type="RefSeq" id="WP_060815600.1">
    <property type="nucleotide sequence ID" value="NZ_JARPZP010000105.1"/>
</dbReference>
<gene>
    <name evidence="1" type="ORF">NCTC12360_00484</name>
    <name evidence="2" type="ORF">NCTC12360_03735</name>
</gene>
<name>A0A376H357_ENTGA</name>
<dbReference type="EMBL" id="UFYW01000001">
    <property type="protein sequence ID" value="STD82065.1"/>
    <property type="molecule type" value="Genomic_DNA"/>
</dbReference>
<evidence type="ECO:0000313" key="1">
    <source>
        <dbReference type="EMBL" id="STD82065.1"/>
    </source>
</evidence>
<dbReference type="AlphaFoldDB" id="A0A376H357"/>
<accession>A0A376H357</accession>
<evidence type="ECO:0000313" key="3">
    <source>
        <dbReference type="Proteomes" id="UP000254807"/>
    </source>
</evidence>
<sequence>MGEVLYRVSSAAGEISPDFAVRRLYEWINKVEYYTKGTYVFRRIERETLFVTRNQIVLTKEDILRFRQVYRLCKEENLQLHLAILQCFAPEQYKELQEKEDSLI</sequence>
<dbReference type="EMBL" id="UFYW01000001">
    <property type="protein sequence ID" value="STD85181.1"/>
    <property type="molecule type" value="Genomic_DNA"/>
</dbReference>
<dbReference type="OrthoDB" id="2186738at2"/>
<keyword evidence="3" id="KW-1185">Reference proteome</keyword>
<reference evidence="2 3" key="1">
    <citation type="submission" date="2018-06" db="EMBL/GenBank/DDBJ databases">
        <authorList>
            <consortium name="Pathogen Informatics"/>
            <person name="Doyle S."/>
        </authorList>
    </citation>
    <scope>NUCLEOTIDE SEQUENCE [LARGE SCALE GENOMIC DNA]</scope>
    <source>
        <strain evidence="2 3">NCTC12360</strain>
    </source>
</reference>
<proteinExistence type="predicted"/>
<evidence type="ECO:0000313" key="2">
    <source>
        <dbReference type="EMBL" id="STD85181.1"/>
    </source>
</evidence>
<organism evidence="2 3">
    <name type="scientific">Enterococcus gallinarum</name>
    <dbReference type="NCBI Taxonomy" id="1353"/>
    <lineage>
        <taxon>Bacteria</taxon>
        <taxon>Bacillati</taxon>
        <taxon>Bacillota</taxon>
        <taxon>Bacilli</taxon>
        <taxon>Lactobacillales</taxon>
        <taxon>Enterococcaceae</taxon>
        <taxon>Enterococcus</taxon>
    </lineage>
</organism>
<dbReference type="Proteomes" id="UP000254807">
    <property type="component" value="Unassembled WGS sequence"/>
</dbReference>